<evidence type="ECO:0000256" key="2">
    <source>
        <dbReference type="ARBA" id="ARBA00005528"/>
    </source>
</evidence>
<dbReference type="AlphaFoldDB" id="A0A9N8DLW0"/>
<comment type="similarity">
    <text evidence="2">Belongs to the RNA methyltransferase RsmE family.</text>
</comment>
<evidence type="ECO:0000256" key="10">
    <source>
        <dbReference type="ARBA" id="ARBA00047944"/>
    </source>
</evidence>
<comment type="catalytic activity">
    <reaction evidence="10">
        <text>uridine(1498) in 16S rRNA + S-adenosyl-L-methionine = N(3)-methyluridine(1498) in 16S rRNA + S-adenosyl-L-homocysteine + H(+)</text>
        <dbReference type="Rhea" id="RHEA:42920"/>
        <dbReference type="Rhea" id="RHEA-COMP:10283"/>
        <dbReference type="Rhea" id="RHEA-COMP:10284"/>
        <dbReference type="ChEBI" id="CHEBI:15378"/>
        <dbReference type="ChEBI" id="CHEBI:57856"/>
        <dbReference type="ChEBI" id="CHEBI:59789"/>
        <dbReference type="ChEBI" id="CHEBI:65315"/>
        <dbReference type="ChEBI" id="CHEBI:74502"/>
        <dbReference type="EC" id="2.1.1.193"/>
    </reaction>
</comment>
<gene>
    <name evidence="12" type="ORF">SEMRO_216_G089380.1</name>
</gene>
<keyword evidence="4" id="KW-0963">Cytoplasm</keyword>
<dbReference type="InterPro" id="IPR046886">
    <property type="entry name" value="RsmE_MTase_dom"/>
</dbReference>
<evidence type="ECO:0000256" key="5">
    <source>
        <dbReference type="ARBA" id="ARBA00022552"/>
    </source>
</evidence>
<dbReference type="EC" id="2.1.1.193" evidence="3"/>
<accession>A0A9N8DLW0</accession>
<evidence type="ECO:0000256" key="4">
    <source>
        <dbReference type="ARBA" id="ARBA00022490"/>
    </source>
</evidence>
<comment type="caution">
    <text evidence="12">The sequence shown here is derived from an EMBL/GenBank/DDBJ whole genome shotgun (WGS) entry which is preliminary data.</text>
</comment>
<evidence type="ECO:0000313" key="12">
    <source>
        <dbReference type="EMBL" id="CAB9505012.1"/>
    </source>
</evidence>
<dbReference type="GO" id="GO:0070042">
    <property type="term" value="F:rRNA (uridine-N3-)-methyltransferase activity"/>
    <property type="evidence" value="ECO:0007669"/>
    <property type="project" value="TreeGrafter"/>
</dbReference>
<sequence>MALRGEQGIERPLMQLITLFQVSMILQSFLAFRSAASFTAHGRFGKGIPLTRHHQIRHLNRFLFDPEEVLVDDNATKKYVTLSKDDYRTIHASKILGLHNGDTLRAGVVGCSDLNGTGSGGYLTDHAVVEWIPEGKVKKAEPLGNGNPPGSLRIELSDLSPCPDSQVPTVALLLALPRPLQLGRMLPMIAQMGVSHLILSQAKKVPKDYFGSHLFRKPHLLRERLIEGLCQAGDVRLPNITIVKNLKHFLAEDIDEMFPLTDYARVIAHPQRKEDDEIRRMRNVEFPTSTTTTPRILMAVGPEGGWEEPEELDRFQELGFQQITMGNRVLRSDCAVVSLLALAHDACSND</sequence>
<evidence type="ECO:0000256" key="3">
    <source>
        <dbReference type="ARBA" id="ARBA00012328"/>
    </source>
</evidence>
<dbReference type="PANTHER" id="PTHR30027">
    <property type="entry name" value="RIBOSOMAL RNA SMALL SUBUNIT METHYLTRANSFERASE E"/>
    <property type="match status" value="1"/>
</dbReference>
<evidence type="ECO:0000256" key="7">
    <source>
        <dbReference type="ARBA" id="ARBA00022679"/>
    </source>
</evidence>
<dbReference type="Gene3D" id="3.40.1280.10">
    <property type="match status" value="1"/>
</dbReference>
<comment type="subcellular location">
    <subcellularLocation>
        <location evidence="1">Cytoplasm</location>
    </subcellularLocation>
</comment>
<dbReference type="InterPro" id="IPR006700">
    <property type="entry name" value="RsmE"/>
</dbReference>
<dbReference type="GO" id="GO:0005737">
    <property type="term" value="C:cytoplasm"/>
    <property type="evidence" value="ECO:0007669"/>
    <property type="project" value="UniProtKB-SubCell"/>
</dbReference>
<proteinExistence type="inferred from homology"/>
<keyword evidence="6" id="KW-0489">Methyltransferase</keyword>
<dbReference type="EMBL" id="CAICTM010000215">
    <property type="protein sequence ID" value="CAB9505012.1"/>
    <property type="molecule type" value="Genomic_DNA"/>
</dbReference>
<feature type="domain" description="Ribosomal RNA small subunit methyltransferase E methyltransferase" evidence="11">
    <location>
        <begin position="169"/>
        <end position="343"/>
    </location>
</feature>
<protein>
    <recommendedName>
        <fullName evidence="3">16S rRNA (uracil(1498)-N(3))-methyltransferase</fullName>
        <ecNumber evidence="3">2.1.1.193</ecNumber>
    </recommendedName>
</protein>
<evidence type="ECO:0000256" key="8">
    <source>
        <dbReference type="ARBA" id="ARBA00022691"/>
    </source>
</evidence>
<dbReference type="SUPFAM" id="SSF75217">
    <property type="entry name" value="alpha/beta knot"/>
    <property type="match status" value="1"/>
</dbReference>
<keyword evidence="7" id="KW-0808">Transferase</keyword>
<organism evidence="12 13">
    <name type="scientific">Seminavis robusta</name>
    <dbReference type="NCBI Taxonomy" id="568900"/>
    <lineage>
        <taxon>Eukaryota</taxon>
        <taxon>Sar</taxon>
        <taxon>Stramenopiles</taxon>
        <taxon>Ochrophyta</taxon>
        <taxon>Bacillariophyta</taxon>
        <taxon>Bacillariophyceae</taxon>
        <taxon>Bacillariophycidae</taxon>
        <taxon>Naviculales</taxon>
        <taxon>Naviculaceae</taxon>
        <taxon>Seminavis</taxon>
    </lineage>
</organism>
<evidence type="ECO:0000313" key="13">
    <source>
        <dbReference type="Proteomes" id="UP001153069"/>
    </source>
</evidence>
<dbReference type="NCBIfam" id="TIGR00046">
    <property type="entry name" value="RsmE family RNA methyltransferase"/>
    <property type="match status" value="1"/>
</dbReference>
<keyword evidence="8" id="KW-0949">S-adenosyl-L-methionine</keyword>
<evidence type="ECO:0000256" key="1">
    <source>
        <dbReference type="ARBA" id="ARBA00004496"/>
    </source>
</evidence>
<dbReference type="OrthoDB" id="2021042at2759"/>
<dbReference type="Pfam" id="PF04452">
    <property type="entry name" value="Methyltrans_RNA"/>
    <property type="match status" value="1"/>
</dbReference>
<keyword evidence="5" id="KW-0698">rRNA processing</keyword>
<dbReference type="Proteomes" id="UP001153069">
    <property type="component" value="Unassembled WGS sequence"/>
</dbReference>
<reference evidence="12" key="1">
    <citation type="submission" date="2020-06" db="EMBL/GenBank/DDBJ databases">
        <authorList>
            <consortium name="Plant Systems Biology data submission"/>
        </authorList>
    </citation>
    <scope>NUCLEOTIDE SEQUENCE</scope>
    <source>
        <strain evidence="12">D6</strain>
    </source>
</reference>
<evidence type="ECO:0000256" key="6">
    <source>
        <dbReference type="ARBA" id="ARBA00022603"/>
    </source>
</evidence>
<dbReference type="PANTHER" id="PTHR30027:SF3">
    <property type="entry name" value="16S RRNA (URACIL(1498)-N(3))-METHYLTRANSFERASE"/>
    <property type="match status" value="1"/>
</dbReference>
<comment type="function">
    <text evidence="9">Specifically methylates the N3 position of the uracil ring of uridine 1498 (m3U1498) in 16S rRNA. Acts on the fully assembled 30S ribosomal subunit.</text>
</comment>
<keyword evidence="13" id="KW-1185">Reference proteome</keyword>
<evidence type="ECO:0000259" key="11">
    <source>
        <dbReference type="Pfam" id="PF04452"/>
    </source>
</evidence>
<dbReference type="InterPro" id="IPR029028">
    <property type="entry name" value="Alpha/beta_knot_MTases"/>
</dbReference>
<dbReference type="GO" id="GO:0070475">
    <property type="term" value="P:rRNA base methylation"/>
    <property type="evidence" value="ECO:0007669"/>
    <property type="project" value="TreeGrafter"/>
</dbReference>
<dbReference type="InterPro" id="IPR029026">
    <property type="entry name" value="tRNA_m1G_MTases_N"/>
</dbReference>
<name>A0A9N8DLW0_9STRA</name>
<evidence type="ECO:0000256" key="9">
    <source>
        <dbReference type="ARBA" id="ARBA00025699"/>
    </source>
</evidence>